<dbReference type="OrthoDB" id="3318at2759"/>
<dbReference type="GO" id="GO:0000139">
    <property type="term" value="C:Golgi membrane"/>
    <property type="evidence" value="ECO:0007669"/>
    <property type="project" value="UniProtKB-SubCell"/>
</dbReference>
<keyword evidence="2" id="KW-0677">Repeat</keyword>
<reference evidence="7 8" key="1">
    <citation type="submission" date="2015-01" db="EMBL/GenBank/DDBJ databases">
        <title>The Genome Sequence of Ochroconis gallopava CBS43764.</title>
        <authorList>
            <consortium name="The Broad Institute Genomics Platform"/>
            <person name="Cuomo C."/>
            <person name="de Hoog S."/>
            <person name="Gorbushina A."/>
            <person name="Stielow B."/>
            <person name="Teixiera M."/>
            <person name="Abouelleil A."/>
            <person name="Chapman S.B."/>
            <person name="Priest M."/>
            <person name="Young S.K."/>
            <person name="Wortman J."/>
            <person name="Nusbaum C."/>
            <person name="Birren B."/>
        </authorList>
    </citation>
    <scope>NUCLEOTIDE SEQUENCE [LARGE SCALE GENOMIC DNA]</scope>
    <source>
        <strain evidence="7 8">CBS 43764</strain>
    </source>
</reference>
<dbReference type="InParanoid" id="A0A0D2A164"/>
<dbReference type="Proteomes" id="UP000053259">
    <property type="component" value="Unassembled WGS sequence"/>
</dbReference>
<accession>A0A0D2A164</accession>
<organism evidence="7 8">
    <name type="scientific">Verruconis gallopava</name>
    <dbReference type="NCBI Taxonomy" id="253628"/>
    <lineage>
        <taxon>Eukaryota</taxon>
        <taxon>Fungi</taxon>
        <taxon>Dikarya</taxon>
        <taxon>Ascomycota</taxon>
        <taxon>Pezizomycotina</taxon>
        <taxon>Dothideomycetes</taxon>
        <taxon>Pleosporomycetidae</taxon>
        <taxon>Venturiales</taxon>
        <taxon>Sympoventuriaceae</taxon>
        <taxon>Verruconis</taxon>
    </lineage>
</organism>
<dbReference type="RefSeq" id="XP_016210282.1">
    <property type="nucleotide sequence ID" value="XM_016361976.1"/>
</dbReference>
<dbReference type="EMBL" id="KN847564">
    <property type="protein sequence ID" value="KIW00413.1"/>
    <property type="molecule type" value="Genomic_DNA"/>
</dbReference>
<evidence type="ECO:0000256" key="2">
    <source>
        <dbReference type="ARBA" id="ARBA00022737"/>
    </source>
</evidence>
<evidence type="ECO:0000259" key="6">
    <source>
        <dbReference type="PROSITE" id="PS51865"/>
    </source>
</evidence>
<feature type="compositionally biased region" description="Basic and acidic residues" evidence="5">
    <location>
        <begin position="299"/>
        <end position="308"/>
    </location>
</feature>
<dbReference type="FunFam" id="2.30.42.10:FF:000026">
    <property type="entry name" value="Golgi reassembly stacking protein 2"/>
    <property type="match status" value="1"/>
</dbReference>
<dbReference type="SUPFAM" id="SSF50156">
    <property type="entry name" value="PDZ domain-like"/>
    <property type="match status" value="1"/>
</dbReference>
<dbReference type="VEuPathDB" id="FungiDB:PV09_08118"/>
<dbReference type="PROSITE" id="PS51865">
    <property type="entry name" value="PDZ_GRASP"/>
    <property type="match status" value="2"/>
</dbReference>
<dbReference type="STRING" id="253628.A0A0D2A164"/>
<name>A0A0D2A164_9PEZI</name>
<dbReference type="InterPro" id="IPR036034">
    <property type="entry name" value="PDZ_sf"/>
</dbReference>
<feature type="domain" description="PDZ GRASP-type" evidence="6">
    <location>
        <begin position="116"/>
        <end position="205"/>
    </location>
</feature>
<dbReference type="PANTHER" id="PTHR12893:SF0">
    <property type="entry name" value="GRASP65"/>
    <property type="match status" value="1"/>
</dbReference>
<gene>
    <name evidence="7" type="ORF">PV09_08118</name>
</gene>
<comment type="subcellular location">
    <subcellularLocation>
        <location evidence="1">Golgi apparatus membrane</location>
    </subcellularLocation>
</comment>
<keyword evidence="4" id="KW-0472">Membrane</keyword>
<dbReference type="InterPro" id="IPR024958">
    <property type="entry name" value="GRASP_PDZ"/>
</dbReference>
<evidence type="ECO:0000313" key="8">
    <source>
        <dbReference type="Proteomes" id="UP000053259"/>
    </source>
</evidence>
<dbReference type="PANTHER" id="PTHR12893">
    <property type="entry name" value="GOLGI REASSEMBLY STACKING PROTEIN GRASP"/>
    <property type="match status" value="1"/>
</dbReference>
<dbReference type="FunCoup" id="A0A0D2A164">
    <property type="interactions" value="91"/>
</dbReference>
<protein>
    <recommendedName>
        <fullName evidence="6">PDZ GRASP-type domain-containing protein</fullName>
    </recommendedName>
</protein>
<dbReference type="AlphaFoldDB" id="A0A0D2A164"/>
<proteinExistence type="predicted"/>
<feature type="domain" description="PDZ GRASP-type" evidence="6">
    <location>
        <begin position="27"/>
        <end position="111"/>
    </location>
</feature>
<dbReference type="Pfam" id="PF04495">
    <property type="entry name" value="GRASP55_65"/>
    <property type="match status" value="1"/>
</dbReference>
<feature type="compositionally biased region" description="Low complexity" evidence="5">
    <location>
        <begin position="328"/>
        <end position="343"/>
    </location>
</feature>
<dbReference type="Gene3D" id="2.30.42.10">
    <property type="match status" value="2"/>
</dbReference>
<dbReference type="InterPro" id="IPR007583">
    <property type="entry name" value="GRASP55_65"/>
</dbReference>
<keyword evidence="3" id="KW-0333">Golgi apparatus</keyword>
<keyword evidence="8" id="KW-1185">Reference proteome</keyword>
<evidence type="ECO:0000256" key="3">
    <source>
        <dbReference type="ARBA" id="ARBA00023034"/>
    </source>
</evidence>
<feature type="compositionally biased region" description="Low complexity" evidence="5">
    <location>
        <begin position="258"/>
        <end position="270"/>
    </location>
</feature>
<evidence type="ECO:0000256" key="4">
    <source>
        <dbReference type="ARBA" id="ARBA00023136"/>
    </source>
</evidence>
<evidence type="ECO:0000256" key="1">
    <source>
        <dbReference type="ARBA" id="ARBA00004394"/>
    </source>
</evidence>
<sequence length="343" mass="36704">MFSRLNQFISRLGEEPKEQSPGTGTASGFQVLRNKKAELPLEPWFDFIIGLNGRNIENPDPNLFITEIRNCAGSSVSLGVWSAKGQRIREIYVSVPHENPLLGVSLQWMPMSVTEDVWHVLEVAPNSPADLAGLLPYGDYVIGSPDMIIHGESGLGQWVEENLDRPINLLVYNHEYDVTRPIEIIPSHSWGGQGALGCTLGYGALHRLPASLEEPPSAPGETMFAASNSFDEKRGMSIGENVQPDVSSPADLLIPANLALPGAPPKASSPGPQPGTTKRKPRAHHAAAAVSGLDDYLQEQEKQSREVDYPTSSPKPSGAVAPPPKAGPPSKTTNSTSSPSAAS</sequence>
<evidence type="ECO:0000256" key="5">
    <source>
        <dbReference type="SAM" id="MobiDB-lite"/>
    </source>
</evidence>
<feature type="region of interest" description="Disordered" evidence="5">
    <location>
        <begin position="256"/>
        <end position="343"/>
    </location>
</feature>
<dbReference type="GO" id="GO:0007030">
    <property type="term" value="P:Golgi organization"/>
    <property type="evidence" value="ECO:0007669"/>
    <property type="project" value="TreeGrafter"/>
</dbReference>
<dbReference type="GeneID" id="27316091"/>
<evidence type="ECO:0000313" key="7">
    <source>
        <dbReference type="EMBL" id="KIW00413.1"/>
    </source>
</evidence>
<dbReference type="HOGENOM" id="CLU_025095_0_0_1"/>